<evidence type="ECO:0000313" key="5">
    <source>
        <dbReference type="EMBL" id="ORA04103.1"/>
    </source>
</evidence>
<evidence type="ECO:0000256" key="1">
    <source>
        <dbReference type="ARBA" id="ARBA00005104"/>
    </source>
</evidence>
<dbReference type="RefSeq" id="WP_083059836.1">
    <property type="nucleotide sequence ID" value="NZ_JACKVM010000014.1"/>
</dbReference>
<dbReference type="Proteomes" id="UP000192366">
    <property type="component" value="Unassembled WGS sequence"/>
</dbReference>
<keyword evidence="6" id="KW-1185">Reference proteome</keyword>
<dbReference type="PANTHER" id="PTHR38011">
    <property type="entry name" value="DIHYDROFOLATE REDUCTASE FAMILY PROTEIN (AFU_ORTHOLOGUE AFUA_8G06820)"/>
    <property type="match status" value="1"/>
</dbReference>
<dbReference type="Pfam" id="PF01872">
    <property type="entry name" value="RibD_C"/>
    <property type="match status" value="1"/>
</dbReference>
<dbReference type="GO" id="GO:0008703">
    <property type="term" value="F:5-amino-6-(5-phosphoribosylamino)uracil reductase activity"/>
    <property type="evidence" value="ECO:0007669"/>
    <property type="project" value="InterPro"/>
</dbReference>
<reference evidence="5 6" key="1">
    <citation type="submission" date="2017-02" db="EMBL/GenBank/DDBJ databases">
        <title>The new phylogeny of genus Mycobacterium.</title>
        <authorList>
            <person name="Tortoli E."/>
            <person name="Trovato A."/>
            <person name="Cirillo D.M."/>
        </authorList>
    </citation>
    <scope>NUCLEOTIDE SEQUENCE [LARGE SCALE GENOMIC DNA]</scope>
    <source>
        <strain evidence="5 6">DSM 45578</strain>
    </source>
</reference>
<dbReference type="OrthoDB" id="5243299at2"/>
<evidence type="ECO:0000256" key="2">
    <source>
        <dbReference type="ARBA" id="ARBA00022857"/>
    </source>
</evidence>
<evidence type="ECO:0000259" key="4">
    <source>
        <dbReference type="Pfam" id="PF01872"/>
    </source>
</evidence>
<gene>
    <name evidence="5" type="ORF">BST17_16460</name>
</gene>
<proteinExistence type="predicted"/>
<sequence>MSDTAAGTDFTTLGPVDDAGADLAGLYAYPEDLSSAWVRANFITSLDGAATADGKSGVLGGPGDRALYRLLRELADVVLVGAGTVRVEGYSGAQLGVAERQRRHARGQDEVPPIAIVTKSATLDQTLPVFTQTEVAPLILTTHRAAGDARARFGDLARVYDCSSPADGDEVDLATTLRTLAGLGLHRVLTEGGPSLLGALIAGGLLDELCLTIAPTLVAGSGKRITDGHDEALTAMRRRHTLTDDEGYLYTRYSRG</sequence>
<organism evidence="5 6">
    <name type="scientific">Mycolicibacterium bacteremicum</name>
    <name type="common">Mycobacterium bacteremicum</name>
    <dbReference type="NCBI Taxonomy" id="564198"/>
    <lineage>
        <taxon>Bacteria</taxon>
        <taxon>Bacillati</taxon>
        <taxon>Actinomycetota</taxon>
        <taxon>Actinomycetes</taxon>
        <taxon>Mycobacteriales</taxon>
        <taxon>Mycobacteriaceae</taxon>
        <taxon>Mycolicibacterium</taxon>
    </lineage>
</organism>
<dbReference type="InterPro" id="IPR050765">
    <property type="entry name" value="Riboflavin_Biosynth_HTPR"/>
</dbReference>
<comment type="pathway">
    <text evidence="1">Cofactor biosynthesis; riboflavin biosynthesis.</text>
</comment>
<dbReference type="AlphaFoldDB" id="A0A1W9YVL9"/>
<dbReference type="NCBIfam" id="NF010664">
    <property type="entry name" value="PRK14059.1-2"/>
    <property type="match status" value="1"/>
</dbReference>
<dbReference type="InterPro" id="IPR024072">
    <property type="entry name" value="DHFR-like_dom_sf"/>
</dbReference>
<dbReference type="STRING" id="564198.BST17_16460"/>
<dbReference type="Gene3D" id="3.40.430.10">
    <property type="entry name" value="Dihydrofolate Reductase, subunit A"/>
    <property type="match status" value="1"/>
</dbReference>
<feature type="domain" description="Bacterial bifunctional deaminase-reductase C-terminal" evidence="4">
    <location>
        <begin position="36"/>
        <end position="249"/>
    </location>
</feature>
<dbReference type="GO" id="GO:0009231">
    <property type="term" value="P:riboflavin biosynthetic process"/>
    <property type="evidence" value="ECO:0007669"/>
    <property type="project" value="InterPro"/>
</dbReference>
<dbReference type="SUPFAM" id="SSF53597">
    <property type="entry name" value="Dihydrofolate reductase-like"/>
    <property type="match status" value="1"/>
</dbReference>
<dbReference type="EMBL" id="MVHJ01000012">
    <property type="protein sequence ID" value="ORA04103.1"/>
    <property type="molecule type" value="Genomic_DNA"/>
</dbReference>
<keyword evidence="2" id="KW-0521">NADP</keyword>
<dbReference type="NCBIfam" id="NF010663">
    <property type="entry name" value="PRK14059.1-1"/>
    <property type="match status" value="1"/>
</dbReference>
<dbReference type="PANTHER" id="PTHR38011:SF7">
    <property type="entry name" value="2,5-DIAMINO-6-RIBOSYLAMINO-4(3H)-PYRIMIDINONE 5'-PHOSPHATE REDUCTASE"/>
    <property type="match status" value="1"/>
</dbReference>
<keyword evidence="3" id="KW-0560">Oxidoreductase</keyword>
<comment type="caution">
    <text evidence="5">The sequence shown here is derived from an EMBL/GenBank/DDBJ whole genome shotgun (WGS) entry which is preliminary data.</text>
</comment>
<dbReference type="NCBIfam" id="NF010665">
    <property type="entry name" value="PRK14059.1-4"/>
    <property type="match status" value="1"/>
</dbReference>
<evidence type="ECO:0000313" key="6">
    <source>
        <dbReference type="Proteomes" id="UP000192366"/>
    </source>
</evidence>
<evidence type="ECO:0000256" key="3">
    <source>
        <dbReference type="ARBA" id="ARBA00023002"/>
    </source>
</evidence>
<accession>A0A1W9YVL9</accession>
<protein>
    <recommendedName>
        <fullName evidence="4">Bacterial bifunctional deaminase-reductase C-terminal domain-containing protein</fullName>
    </recommendedName>
</protein>
<dbReference type="InterPro" id="IPR002734">
    <property type="entry name" value="RibDG_C"/>
</dbReference>
<name>A0A1W9YVL9_MYCBA</name>